<dbReference type="STRING" id="717959.AL1_18370"/>
<comment type="subcellular location">
    <subcellularLocation>
        <location evidence="1">Cell membrane</location>
        <topology evidence="1">Multi-pass membrane protein</topology>
    </subcellularLocation>
</comment>
<evidence type="ECO:0000256" key="4">
    <source>
        <dbReference type="ARBA" id="ARBA00022989"/>
    </source>
</evidence>
<feature type="transmembrane region" description="Helical" evidence="6">
    <location>
        <begin position="155"/>
        <end position="175"/>
    </location>
</feature>
<dbReference type="OrthoDB" id="5365632at2"/>
<dbReference type="GO" id="GO:0005886">
    <property type="term" value="C:plasma membrane"/>
    <property type="evidence" value="ECO:0007669"/>
    <property type="project" value="UniProtKB-SubCell"/>
</dbReference>
<keyword evidence="8" id="KW-1185">Reference proteome</keyword>
<dbReference type="InterPro" id="IPR050833">
    <property type="entry name" value="Poly_Biosynth_Transport"/>
</dbReference>
<evidence type="ECO:0000256" key="1">
    <source>
        <dbReference type="ARBA" id="ARBA00004651"/>
    </source>
</evidence>
<keyword evidence="4 6" id="KW-1133">Transmembrane helix</keyword>
<proteinExistence type="predicted"/>
<dbReference type="EMBL" id="FP929032">
    <property type="protein sequence ID" value="CBK64205.1"/>
    <property type="molecule type" value="Genomic_DNA"/>
</dbReference>
<feature type="transmembrane region" description="Helical" evidence="6">
    <location>
        <begin position="43"/>
        <end position="67"/>
    </location>
</feature>
<evidence type="ECO:0000256" key="5">
    <source>
        <dbReference type="ARBA" id="ARBA00023136"/>
    </source>
</evidence>
<dbReference type="KEGG" id="ash:AL1_18370"/>
<evidence type="ECO:0000313" key="7">
    <source>
        <dbReference type="EMBL" id="CBK64205.1"/>
    </source>
</evidence>
<keyword evidence="2" id="KW-1003">Cell membrane</keyword>
<keyword evidence="5 6" id="KW-0472">Membrane</keyword>
<evidence type="ECO:0000256" key="2">
    <source>
        <dbReference type="ARBA" id="ARBA00022475"/>
    </source>
</evidence>
<dbReference type="PANTHER" id="PTHR30250">
    <property type="entry name" value="PST FAMILY PREDICTED COLANIC ACID TRANSPORTER"/>
    <property type="match status" value="1"/>
</dbReference>
<accession>D4IMP3</accession>
<evidence type="ECO:0000256" key="3">
    <source>
        <dbReference type="ARBA" id="ARBA00022692"/>
    </source>
</evidence>
<dbReference type="AlphaFoldDB" id="D4IMP3"/>
<feature type="transmembrane region" description="Helical" evidence="6">
    <location>
        <begin position="122"/>
        <end position="143"/>
    </location>
</feature>
<feature type="transmembrane region" description="Helical" evidence="6">
    <location>
        <begin position="87"/>
        <end position="110"/>
    </location>
</feature>
<protein>
    <recommendedName>
        <fullName evidence="9">Na+-driven multidrug efflux pump</fullName>
    </recommendedName>
</protein>
<keyword evidence="3 6" id="KW-0812">Transmembrane</keyword>
<dbReference type="PATRIC" id="fig|717959.3.peg.290"/>
<feature type="transmembrane region" description="Helical" evidence="6">
    <location>
        <begin position="12"/>
        <end position="31"/>
    </location>
</feature>
<dbReference type="RefSeq" id="WP_015547097.1">
    <property type="nucleotide sequence ID" value="NC_021030.1"/>
</dbReference>
<dbReference type="GeneID" id="92756816"/>
<dbReference type="HOGENOM" id="CLU_040798_0_0_10"/>
<gene>
    <name evidence="7" type="ORF">AL1_18370</name>
</gene>
<organism evidence="7 8">
    <name type="scientific">Alistipes shahii WAL 8301</name>
    <dbReference type="NCBI Taxonomy" id="717959"/>
    <lineage>
        <taxon>Bacteria</taxon>
        <taxon>Pseudomonadati</taxon>
        <taxon>Bacteroidota</taxon>
        <taxon>Bacteroidia</taxon>
        <taxon>Bacteroidales</taxon>
        <taxon>Rikenellaceae</taxon>
        <taxon>Alistipes</taxon>
    </lineage>
</organism>
<sequence length="345" mass="38556">MVSTVAKNTLALYVRMILVIVISLYTSRVIINALGEERYGVYIVVGGLTSMLAFLNTTMSGAISRYINFDIGIGLDHAIAKRFSSSMMIQFSIALIFLFLAEIIGVWFLNNKLNIAPNLIDAANWIFQFTILTTIITVIQVPFTAMVLSYEKMGVYSVIEIISVIIKLASALLIKKADTNQLVLYGALILLSHLVIFITYVLYSYKSFKSCRFIYHHDKTNILPMLKFSAWDMFGNVSYTSMLQGATILINMFFGAIVNAAGGITTTVSAQVAWLGRNVTMAYRPQIINAFARKNSETMIKLMNDAGRIATLLMIMGTIPLYINLEYVLHLWLGMVPIIQWSSAR</sequence>
<evidence type="ECO:0008006" key="9">
    <source>
        <dbReference type="Google" id="ProtNLM"/>
    </source>
</evidence>
<feature type="transmembrane region" description="Helical" evidence="6">
    <location>
        <begin position="309"/>
        <end position="333"/>
    </location>
</feature>
<dbReference type="PANTHER" id="PTHR30250:SF26">
    <property type="entry name" value="PSMA PROTEIN"/>
    <property type="match status" value="1"/>
</dbReference>
<reference evidence="7 8" key="2">
    <citation type="submission" date="2010-03" db="EMBL/GenBank/DDBJ databases">
        <authorList>
            <person name="Pajon A."/>
        </authorList>
    </citation>
    <scope>NUCLEOTIDE SEQUENCE [LARGE SCALE GENOMIC DNA]</scope>
    <source>
        <strain evidence="7 8">WAL 8301</strain>
    </source>
</reference>
<feature type="transmembrane region" description="Helical" evidence="6">
    <location>
        <begin position="182"/>
        <end position="203"/>
    </location>
</feature>
<dbReference type="Proteomes" id="UP000008794">
    <property type="component" value="Chromosome"/>
</dbReference>
<feature type="transmembrane region" description="Helical" evidence="6">
    <location>
        <begin position="248"/>
        <end position="275"/>
    </location>
</feature>
<evidence type="ECO:0000256" key="6">
    <source>
        <dbReference type="SAM" id="Phobius"/>
    </source>
</evidence>
<evidence type="ECO:0000313" key="8">
    <source>
        <dbReference type="Proteomes" id="UP000008794"/>
    </source>
</evidence>
<name>D4IMP3_9BACT</name>
<reference evidence="7 8" key="1">
    <citation type="submission" date="2010-03" db="EMBL/GenBank/DDBJ databases">
        <title>The genome sequence of Alistipes shahii WAL 8301.</title>
        <authorList>
            <consortium name="metaHIT consortium -- http://www.metahit.eu/"/>
            <person name="Pajon A."/>
            <person name="Turner K."/>
            <person name="Parkhill J."/>
        </authorList>
    </citation>
    <scope>NUCLEOTIDE SEQUENCE [LARGE SCALE GENOMIC DNA]</scope>
    <source>
        <strain evidence="7 8">WAL 8301</strain>
    </source>
</reference>